<evidence type="ECO:0000313" key="1">
    <source>
        <dbReference type="EMBL" id="CUX61979.1"/>
    </source>
</evidence>
<organism evidence="1 2">
    <name type="scientific">Agrobacterium tumefaciens str. Kerr 14</name>
    <dbReference type="NCBI Taxonomy" id="1183424"/>
    <lineage>
        <taxon>Bacteria</taxon>
        <taxon>Pseudomonadati</taxon>
        <taxon>Pseudomonadota</taxon>
        <taxon>Alphaproteobacteria</taxon>
        <taxon>Hyphomicrobiales</taxon>
        <taxon>Rhizobiaceae</taxon>
        <taxon>Rhizobium/Agrobacterium group</taxon>
        <taxon>Agrobacterium</taxon>
        <taxon>Agrobacterium tumefaciens complex</taxon>
    </lineage>
</organism>
<sequence length="100" mass="10936">MVRVEANARGYLDCSPALEEPASTARLPPRLDSTFFVDFLPDAIGGGYHAFKLIQREKPYAVVTIKADGPLIVIAVLESDNAQLDVREVNIGSTDTLMHH</sequence>
<gene>
    <name evidence="1" type="ORF">AGR4C_Lc80056</name>
</gene>
<dbReference type="Proteomes" id="UP000191897">
    <property type="component" value="Unassembled WGS sequence"/>
</dbReference>
<accession>A0A1S7S3W3</accession>
<evidence type="ECO:0000313" key="2">
    <source>
        <dbReference type="Proteomes" id="UP000191897"/>
    </source>
</evidence>
<protein>
    <submittedName>
        <fullName evidence="1">Uncharacterized protein</fullName>
    </submittedName>
</protein>
<reference evidence="1 2" key="1">
    <citation type="submission" date="2016-01" db="EMBL/GenBank/DDBJ databases">
        <authorList>
            <person name="Oliw E.H."/>
        </authorList>
    </citation>
    <scope>NUCLEOTIDE SEQUENCE [LARGE SCALE GENOMIC DNA]</scope>
    <source>
        <strain evidence="1 2">Kerr 14</strain>
    </source>
</reference>
<proteinExistence type="predicted"/>
<name>A0A1S7S3W3_AGRTU</name>
<dbReference type="AlphaFoldDB" id="A0A1S7S3W3"/>
<dbReference type="EMBL" id="FBWC01000030">
    <property type="protein sequence ID" value="CUX61979.1"/>
    <property type="molecule type" value="Genomic_DNA"/>
</dbReference>